<feature type="compositionally biased region" description="Polar residues" evidence="1">
    <location>
        <begin position="126"/>
        <end position="145"/>
    </location>
</feature>
<evidence type="ECO:0000313" key="2">
    <source>
        <dbReference type="EMBL" id="ORY23618.1"/>
    </source>
</evidence>
<evidence type="ECO:0000313" key="3">
    <source>
        <dbReference type="Proteomes" id="UP000193986"/>
    </source>
</evidence>
<comment type="caution">
    <text evidence="2">The sequence shown here is derived from an EMBL/GenBank/DDBJ whole genome shotgun (WGS) entry which is preliminary data.</text>
</comment>
<proteinExistence type="predicted"/>
<dbReference type="InParanoid" id="A0A1Y2AM18"/>
<dbReference type="AlphaFoldDB" id="A0A1Y2AM18"/>
<dbReference type="Proteomes" id="UP000193986">
    <property type="component" value="Unassembled WGS sequence"/>
</dbReference>
<dbReference type="EMBL" id="MCFC01000077">
    <property type="protein sequence ID" value="ORY23618.1"/>
    <property type="molecule type" value="Genomic_DNA"/>
</dbReference>
<keyword evidence="3" id="KW-1185">Reference proteome</keyword>
<accession>A0A1Y2AM18</accession>
<organism evidence="2 3">
    <name type="scientific">Naematelia encephala</name>
    <dbReference type="NCBI Taxonomy" id="71784"/>
    <lineage>
        <taxon>Eukaryota</taxon>
        <taxon>Fungi</taxon>
        <taxon>Dikarya</taxon>
        <taxon>Basidiomycota</taxon>
        <taxon>Agaricomycotina</taxon>
        <taxon>Tremellomycetes</taxon>
        <taxon>Tremellales</taxon>
        <taxon>Naemateliaceae</taxon>
        <taxon>Naematelia</taxon>
    </lineage>
</organism>
<feature type="region of interest" description="Disordered" evidence="1">
    <location>
        <begin position="114"/>
        <end position="177"/>
    </location>
</feature>
<protein>
    <submittedName>
        <fullName evidence="2">Uncharacterized protein</fullName>
    </submittedName>
</protein>
<name>A0A1Y2AM18_9TREE</name>
<gene>
    <name evidence="2" type="ORF">BCR39DRAFT_548950</name>
</gene>
<sequence>MSVGDAAGTCRILCPRKSRNHRTLPISLLPMTSKLVLPSGFFQATFYSDHQPYILGNSQATSSLGNLSMADAHQGEPPSVSHSNFVSHHTRQGAPFASRRHILNDGALQQIGPVRYHQGYSRRTPYPNSRKVSGQLSTFRPTSSPRRYGYDTSHGQTHTFTSSSKYKQGHPTLSPLS</sequence>
<evidence type="ECO:0000256" key="1">
    <source>
        <dbReference type="SAM" id="MobiDB-lite"/>
    </source>
</evidence>
<reference evidence="2 3" key="1">
    <citation type="submission" date="2016-07" db="EMBL/GenBank/DDBJ databases">
        <title>Pervasive Adenine N6-methylation of Active Genes in Fungi.</title>
        <authorList>
            <consortium name="DOE Joint Genome Institute"/>
            <person name="Mondo S.J."/>
            <person name="Dannebaum R.O."/>
            <person name="Kuo R.C."/>
            <person name="Labutti K."/>
            <person name="Haridas S."/>
            <person name="Kuo A."/>
            <person name="Salamov A."/>
            <person name="Ahrendt S.R."/>
            <person name="Lipzen A."/>
            <person name="Sullivan W."/>
            <person name="Andreopoulos W.B."/>
            <person name="Clum A."/>
            <person name="Lindquist E."/>
            <person name="Daum C."/>
            <person name="Ramamoorthy G.K."/>
            <person name="Gryganskyi A."/>
            <person name="Culley D."/>
            <person name="Magnuson J.K."/>
            <person name="James T.Y."/>
            <person name="O'Malley M.A."/>
            <person name="Stajich J.E."/>
            <person name="Spatafora J.W."/>
            <person name="Visel A."/>
            <person name="Grigoriev I.V."/>
        </authorList>
    </citation>
    <scope>NUCLEOTIDE SEQUENCE [LARGE SCALE GENOMIC DNA]</scope>
    <source>
        <strain evidence="2 3">68-887.2</strain>
    </source>
</reference>
<feature type="compositionally biased region" description="Polar residues" evidence="1">
    <location>
        <begin position="153"/>
        <end position="166"/>
    </location>
</feature>